<dbReference type="InterPro" id="IPR001245">
    <property type="entry name" value="Ser-Thr/Tyr_kinase_cat_dom"/>
</dbReference>
<keyword evidence="25" id="KW-1185">Reference proteome</keyword>
<keyword evidence="15" id="KW-0325">Glycoprotein</keyword>
<dbReference type="Pfam" id="PF07714">
    <property type="entry name" value="PK_Tyr_Ser-Thr"/>
    <property type="match status" value="1"/>
</dbReference>
<evidence type="ECO:0000313" key="24">
    <source>
        <dbReference type="EMBL" id="GKV19172.1"/>
    </source>
</evidence>
<proteinExistence type="inferred from homology"/>
<dbReference type="Pfam" id="PF11883">
    <property type="entry name" value="DUF3403"/>
    <property type="match status" value="1"/>
</dbReference>
<accession>A0AAV5K5D9</accession>
<evidence type="ECO:0000256" key="17">
    <source>
        <dbReference type="ARBA" id="ARBA00048679"/>
    </source>
</evidence>
<dbReference type="InterPro" id="IPR008271">
    <property type="entry name" value="Ser/Thr_kinase_AS"/>
</dbReference>
<dbReference type="Gene3D" id="2.90.10.10">
    <property type="entry name" value="Bulb-type lectin domain"/>
    <property type="match status" value="1"/>
</dbReference>
<evidence type="ECO:0000256" key="3">
    <source>
        <dbReference type="ARBA" id="ARBA00022527"/>
    </source>
</evidence>
<keyword evidence="5 18" id="KW-0808">Transferase</keyword>
<dbReference type="InterPro" id="IPR021820">
    <property type="entry name" value="S-locus_recpt_kinase_C"/>
</dbReference>
<keyword evidence="9 18" id="KW-0418">Kinase</keyword>
<dbReference type="PROSITE" id="PS50927">
    <property type="entry name" value="BULB_LECTIN"/>
    <property type="match status" value="1"/>
</dbReference>
<evidence type="ECO:0000256" key="10">
    <source>
        <dbReference type="ARBA" id="ARBA00022840"/>
    </source>
</evidence>
<evidence type="ECO:0000256" key="20">
    <source>
        <dbReference type="SAM" id="Phobius"/>
    </source>
</evidence>
<evidence type="ECO:0000256" key="6">
    <source>
        <dbReference type="ARBA" id="ARBA00022692"/>
    </source>
</evidence>
<dbReference type="Pfam" id="PF00954">
    <property type="entry name" value="S_locus_glycop"/>
    <property type="match status" value="1"/>
</dbReference>
<dbReference type="Pfam" id="PF08276">
    <property type="entry name" value="PAN_2"/>
    <property type="match status" value="1"/>
</dbReference>
<dbReference type="PANTHER" id="PTHR27002:SF1082">
    <property type="entry name" value="OS06G0693000 PROTEIN"/>
    <property type="match status" value="1"/>
</dbReference>
<keyword evidence="6 20" id="KW-0812">Transmembrane</keyword>
<protein>
    <recommendedName>
        <fullName evidence="18">Receptor-like serine/threonine-protein kinase</fullName>
        <ecNumber evidence="18">2.7.11.1</ecNumber>
    </recommendedName>
</protein>
<feature type="transmembrane region" description="Helical" evidence="20">
    <location>
        <begin position="472"/>
        <end position="499"/>
    </location>
</feature>
<dbReference type="InterPro" id="IPR003609">
    <property type="entry name" value="Pan_app"/>
</dbReference>
<dbReference type="PANTHER" id="PTHR27002">
    <property type="entry name" value="RECEPTOR-LIKE SERINE/THREONINE-PROTEIN KINASE SD1-8"/>
    <property type="match status" value="1"/>
</dbReference>
<gene>
    <name evidence="24" type="ORF">SLEP1_g29464</name>
</gene>
<dbReference type="FunFam" id="2.90.10.10:FF:000001">
    <property type="entry name" value="G-type lectin S-receptor-like serine/threonine-protein kinase"/>
    <property type="match status" value="1"/>
</dbReference>
<evidence type="ECO:0000256" key="12">
    <source>
        <dbReference type="ARBA" id="ARBA00023136"/>
    </source>
</evidence>
<comment type="caution">
    <text evidence="24">The sequence shown here is derived from an EMBL/GenBank/DDBJ whole genome shotgun (WGS) entry which is preliminary data.</text>
</comment>
<dbReference type="Gene3D" id="1.10.510.10">
    <property type="entry name" value="Transferase(Phosphotransferase) domain 1"/>
    <property type="match status" value="1"/>
</dbReference>
<dbReference type="InterPro" id="IPR000858">
    <property type="entry name" value="S_locus_glycoprot_dom"/>
</dbReference>
<dbReference type="PROSITE" id="PS50011">
    <property type="entry name" value="PROTEIN_KINASE_DOM"/>
    <property type="match status" value="1"/>
</dbReference>
<dbReference type="InterPro" id="IPR000719">
    <property type="entry name" value="Prot_kinase_dom"/>
</dbReference>
<dbReference type="FunFam" id="3.30.200.20:FF:000145">
    <property type="entry name" value="receptor-like serine/threonine-protein kinase SD1-8"/>
    <property type="match status" value="1"/>
</dbReference>
<dbReference type="GO" id="GO:0005524">
    <property type="term" value="F:ATP binding"/>
    <property type="evidence" value="ECO:0007669"/>
    <property type="project" value="UniProtKB-KW"/>
</dbReference>
<dbReference type="PIRSF" id="PIRSF000641">
    <property type="entry name" value="SRK"/>
    <property type="match status" value="1"/>
</dbReference>
<evidence type="ECO:0000256" key="1">
    <source>
        <dbReference type="ARBA" id="ARBA00004251"/>
    </source>
</evidence>
<dbReference type="CDD" id="cd14066">
    <property type="entry name" value="STKc_IRAK"/>
    <property type="match status" value="1"/>
</dbReference>
<dbReference type="SMART" id="SM00220">
    <property type="entry name" value="S_TKc"/>
    <property type="match status" value="1"/>
</dbReference>
<dbReference type="Proteomes" id="UP001054252">
    <property type="component" value="Unassembled WGS sequence"/>
</dbReference>
<dbReference type="InterPro" id="IPR011009">
    <property type="entry name" value="Kinase-like_dom_sf"/>
</dbReference>
<keyword evidence="2" id="KW-1003">Cell membrane</keyword>
<dbReference type="AlphaFoldDB" id="A0AAV5K5D9"/>
<feature type="domain" description="Apple" evidence="23">
    <location>
        <begin position="381"/>
        <end position="464"/>
    </location>
</feature>
<evidence type="ECO:0000256" key="2">
    <source>
        <dbReference type="ARBA" id="ARBA00022475"/>
    </source>
</evidence>
<evidence type="ECO:0000256" key="4">
    <source>
        <dbReference type="ARBA" id="ARBA00022536"/>
    </source>
</evidence>
<keyword evidence="11 20" id="KW-1133">Transmembrane helix</keyword>
<evidence type="ECO:0000256" key="15">
    <source>
        <dbReference type="ARBA" id="ARBA00023180"/>
    </source>
</evidence>
<dbReference type="GO" id="GO:0048544">
    <property type="term" value="P:recognition of pollen"/>
    <property type="evidence" value="ECO:0007669"/>
    <property type="project" value="InterPro"/>
</dbReference>
<dbReference type="CDD" id="cd00028">
    <property type="entry name" value="B_lectin"/>
    <property type="match status" value="1"/>
</dbReference>
<dbReference type="Pfam" id="PF01453">
    <property type="entry name" value="B_lectin"/>
    <property type="match status" value="1"/>
</dbReference>
<evidence type="ECO:0000256" key="14">
    <source>
        <dbReference type="ARBA" id="ARBA00023170"/>
    </source>
</evidence>
<feature type="domain" description="Protein kinase" evidence="21">
    <location>
        <begin position="553"/>
        <end position="804"/>
    </location>
</feature>
<reference evidence="24 25" key="1">
    <citation type="journal article" date="2021" name="Commun. Biol.">
        <title>The genome of Shorea leprosula (Dipterocarpaceae) highlights the ecological relevance of drought in aseasonal tropical rainforests.</title>
        <authorList>
            <person name="Ng K.K.S."/>
            <person name="Kobayashi M.J."/>
            <person name="Fawcett J.A."/>
            <person name="Hatakeyama M."/>
            <person name="Paape T."/>
            <person name="Ng C.H."/>
            <person name="Ang C.C."/>
            <person name="Tnah L.H."/>
            <person name="Lee C.T."/>
            <person name="Nishiyama T."/>
            <person name="Sese J."/>
            <person name="O'Brien M.J."/>
            <person name="Copetti D."/>
            <person name="Mohd Noor M.I."/>
            <person name="Ong R.C."/>
            <person name="Putra M."/>
            <person name="Sireger I.Z."/>
            <person name="Indrioko S."/>
            <person name="Kosugi Y."/>
            <person name="Izuno A."/>
            <person name="Isagi Y."/>
            <person name="Lee S.L."/>
            <person name="Shimizu K.K."/>
        </authorList>
    </citation>
    <scope>NUCLEOTIDE SEQUENCE [LARGE SCALE GENOMIC DNA]</scope>
    <source>
        <strain evidence="24">214</strain>
    </source>
</reference>
<keyword evidence="8 18" id="KW-0547">Nucleotide-binding</keyword>
<evidence type="ECO:0000259" key="22">
    <source>
        <dbReference type="PROSITE" id="PS50927"/>
    </source>
</evidence>
<dbReference type="SMART" id="SM00108">
    <property type="entry name" value="B_lectin"/>
    <property type="match status" value="1"/>
</dbReference>
<dbReference type="InterPro" id="IPR024171">
    <property type="entry name" value="SRK-like_kinase"/>
</dbReference>
<keyword evidence="3 18" id="KW-0723">Serine/threonine-protein kinase</keyword>
<evidence type="ECO:0000256" key="8">
    <source>
        <dbReference type="ARBA" id="ARBA00022741"/>
    </source>
</evidence>
<dbReference type="GO" id="GO:0004674">
    <property type="term" value="F:protein serine/threonine kinase activity"/>
    <property type="evidence" value="ECO:0007669"/>
    <property type="project" value="UniProtKB-KW"/>
</dbReference>
<feature type="region of interest" description="Disordered" evidence="19">
    <location>
        <begin position="20"/>
        <end position="39"/>
    </location>
</feature>
<evidence type="ECO:0000256" key="7">
    <source>
        <dbReference type="ARBA" id="ARBA00022729"/>
    </source>
</evidence>
<dbReference type="GO" id="GO:0005886">
    <property type="term" value="C:plasma membrane"/>
    <property type="evidence" value="ECO:0007669"/>
    <property type="project" value="UniProtKB-SubCell"/>
</dbReference>
<organism evidence="24 25">
    <name type="scientific">Rubroshorea leprosula</name>
    <dbReference type="NCBI Taxonomy" id="152421"/>
    <lineage>
        <taxon>Eukaryota</taxon>
        <taxon>Viridiplantae</taxon>
        <taxon>Streptophyta</taxon>
        <taxon>Embryophyta</taxon>
        <taxon>Tracheophyta</taxon>
        <taxon>Spermatophyta</taxon>
        <taxon>Magnoliopsida</taxon>
        <taxon>eudicotyledons</taxon>
        <taxon>Gunneridae</taxon>
        <taxon>Pentapetalae</taxon>
        <taxon>rosids</taxon>
        <taxon>malvids</taxon>
        <taxon>Malvales</taxon>
        <taxon>Dipterocarpaceae</taxon>
        <taxon>Rubroshorea</taxon>
    </lineage>
</organism>
<keyword evidence="7" id="KW-0732">Signal</keyword>
<dbReference type="SUPFAM" id="SSF56112">
    <property type="entry name" value="Protein kinase-like (PK-like)"/>
    <property type="match status" value="1"/>
</dbReference>
<evidence type="ECO:0000256" key="11">
    <source>
        <dbReference type="ARBA" id="ARBA00022989"/>
    </source>
</evidence>
<dbReference type="SMART" id="SM00473">
    <property type="entry name" value="PAN_AP"/>
    <property type="match status" value="1"/>
</dbReference>
<evidence type="ECO:0000256" key="5">
    <source>
        <dbReference type="ARBA" id="ARBA00022679"/>
    </source>
</evidence>
<dbReference type="Gene3D" id="3.30.200.20">
    <property type="entry name" value="Phosphorylase Kinase, domain 1"/>
    <property type="match status" value="1"/>
</dbReference>
<dbReference type="FunFam" id="1.10.510.10:FF:000060">
    <property type="entry name" value="G-type lectin S-receptor-like serine/threonine-protein kinase"/>
    <property type="match status" value="1"/>
</dbReference>
<evidence type="ECO:0000313" key="25">
    <source>
        <dbReference type="Proteomes" id="UP001054252"/>
    </source>
</evidence>
<keyword evidence="12 20" id="KW-0472">Membrane</keyword>
<evidence type="ECO:0000256" key="16">
    <source>
        <dbReference type="ARBA" id="ARBA00047899"/>
    </source>
</evidence>
<dbReference type="PROSITE" id="PS00108">
    <property type="entry name" value="PROTEIN_KINASE_ST"/>
    <property type="match status" value="1"/>
</dbReference>
<keyword evidence="4" id="KW-0245">EGF-like domain</keyword>
<comment type="catalytic activity">
    <reaction evidence="16 18">
        <text>L-threonyl-[protein] + ATP = O-phospho-L-threonyl-[protein] + ADP + H(+)</text>
        <dbReference type="Rhea" id="RHEA:46608"/>
        <dbReference type="Rhea" id="RHEA-COMP:11060"/>
        <dbReference type="Rhea" id="RHEA-COMP:11605"/>
        <dbReference type="ChEBI" id="CHEBI:15378"/>
        <dbReference type="ChEBI" id="CHEBI:30013"/>
        <dbReference type="ChEBI" id="CHEBI:30616"/>
        <dbReference type="ChEBI" id="CHEBI:61977"/>
        <dbReference type="ChEBI" id="CHEBI:456216"/>
        <dbReference type="EC" id="2.7.11.1"/>
    </reaction>
</comment>
<dbReference type="EC" id="2.7.11.1" evidence="18"/>
<keyword evidence="14" id="KW-0675">Receptor</keyword>
<dbReference type="PROSITE" id="PS50948">
    <property type="entry name" value="PAN"/>
    <property type="match status" value="1"/>
</dbReference>
<evidence type="ECO:0000256" key="19">
    <source>
        <dbReference type="SAM" id="MobiDB-lite"/>
    </source>
</evidence>
<keyword evidence="10 18" id="KW-0067">ATP-binding</keyword>
<dbReference type="EMBL" id="BPVZ01000052">
    <property type="protein sequence ID" value="GKV19172.1"/>
    <property type="molecule type" value="Genomic_DNA"/>
</dbReference>
<keyword evidence="13" id="KW-1015">Disulfide bond</keyword>
<evidence type="ECO:0000256" key="18">
    <source>
        <dbReference type="PIRNR" id="PIRNR000641"/>
    </source>
</evidence>
<dbReference type="InterPro" id="IPR001480">
    <property type="entry name" value="Bulb-type_lectin_dom"/>
</dbReference>
<comment type="subcellular location">
    <subcellularLocation>
        <location evidence="1">Cell membrane</location>
        <topology evidence="1">Single-pass type I membrane protein</topology>
    </subcellularLocation>
</comment>
<feature type="domain" description="Bulb-type lectin" evidence="22">
    <location>
        <begin position="65"/>
        <end position="188"/>
    </location>
</feature>
<evidence type="ECO:0000256" key="13">
    <source>
        <dbReference type="ARBA" id="ARBA00023157"/>
    </source>
</evidence>
<evidence type="ECO:0000259" key="23">
    <source>
        <dbReference type="PROSITE" id="PS50948"/>
    </source>
</evidence>
<dbReference type="SUPFAM" id="SSF51110">
    <property type="entry name" value="alpha-D-mannose-specific plant lectins"/>
    <property type="match status" value="1"/>
</dbReference>
<name>A0AAV5K5D9_9ROSI</name>
<dbReference type="CDD" id="cd01098">
    <property type="entry name" value="PAN_AP_plant"/>
    <property type="match status" value="1"/>
</dbReference>
<comment type="similarity">
    <text evidence="18">Belongs to the protein kinase superfamily. Ser/Thr protein kinase family.</text>
</comment>
<comment type="catalytic activity">
    <reaction evidence="17 18">
        <text>L-seryl-[protein] + ATP = O-phospho-L-seryl-[protein] + ADP + H(+)</text>
        <dbReference type="Rhea" id="RHEA:17989"/>
        <dbReference type="Rhea" id="RHEA-COMP:9863"/>
        <dbReference type="Rhea" id="RHEA-COMP:11604"/>
        <dbReference type="ChEBI" id="CHEBI:15378"/>
        <dbReference type="ChEBI" id="CHEBI:29999"/>
        <dbReference type="ChEBI" id="CHEBI:30616"/>
        <dbReference type="ChEBI" id="CHEBI:83421"/>
        <dbReference type="ChEBI" id="CHEBI:456216"/>
        <dbReference type="EC" id="2.7.11.1"/>
    </reaction>
</comment>
<evidence type="ECO:0000259" key="21">
    <source>
        <dbReference type="PROSITE" id="PS50011"/>
    </source>
</evidence>
<evidence type="ECO:0000256" key="9">
    <source>
        <dbReference type="ARBA" id="ARBA00022777"/>
    </source>
</evidence>
<sequence length="872" mass="98879">MRRMRMLESGSSEKCDRWKMGTASNRQREIQNQKKGKEDGAIDRWRRWVEEQSADEDTGKFATATDTITPSKSIKFPESIISNGRKFQLGFFNLTDSTDLFVGIWYYGIDPANGVIWVANREKPLKDSSGIVMITEDGNLVVLNGQKEVLWSSSVQNLAAKNTSAQLQDSGNLVLVDKTTGVSIWESFRQPTNVGMPRMEVGLNRRTGEKVQLTSWKSASDPSIGNFSAGIDPSSIPQFFVWNNSKPYWRSGPWNGRIFIGVPDMHSFSLDGFNLVVDKEGSLYLTFAFADESNLLDFLLDSEGKLVERIWHHHENHWEIKRSIPETDCDVYGKCGPFGSCDYSQKPKICSCLKGFKPKNAKEWDRGNWTSGCVRRTPLQCHRKDNVSEVGEKDGFLKLKNMKVPDFVERFIIQEVECKERCRKSCSCIAYAYDANIGCMTWNGALIDMQKFSGGGVVLYIRVPYSELDRKVGMIVTISGIVGITIISICAALVWKLIAKRRARKERIKDMKLFDRRKTSSKFSSEMRGDSIKELQELPLFSFEEVANATQNFDLENQLGKGGFGPVYRGTLHNGQEIAVKRLSRASGQGLEEFMNEVLVISNVQHRNLVRLLGCCVDHEEKILVYEYLPNKSLDSFLFNPLKNELLDWGRRFSIIEGISRGLLYLHRDSRLRIIHRDLKAGNILLDERLNPKISDFGMARIFGGDEDHANTRRIAGTYGYMPPEYAMAGLFSEKSDVFSYGVLLLEIVSGRRNSSFYNDKHSLSLVGYAWKLWSEGNMSALIDEAISDPCHHREALRCIHVGLLCVQEFAEDRPTMSRVISMLNSEIVDLPPPKQPPFSHKQIFLNSQSSSQDEFKYYSVNDVTISSVQGR</sequence>
<dbReference type="InterPro" id="IPR036426">
    <property type="entry name" value="Bulb-type_lectin_dom_sf"/>
</dbReference>
<feature type="compositionally biased region" description="Basic and acidic residues" evidence="19">
    <location>
        <begin position="26"/>
        <end position="39"/>
    </location>
</feature>